<evidence type="ECO:0000256" key="7">
    <source>
        <dbReference type="ARBA" id="ARBA00022892"/>
    </source>
</evidence>
<evidence type="ECO:0000313" key="13">
    <source>
        <dbReference type="Proteomes" id="UP000283509"/>
    </source>
</evidence>
<dbReference type="SMART" id="SM00320">
    <property type="entry name" value="WD40"/>
    <property type="match status" value="6"/>
</dbReference>
<dbReference type="Gene3D" id="1.25.40.1030">
    <property type="match status" value="1"/>
</dbReference>
<gene>
    <name evidence="12" type="ORF">C7M84_005464</name>
</gene>
<reference evidence="12 13" key="1">
    <citation type="submission" date="2018-04" db="EMBL/GenBank/DDBJ databases">
        <authorList>
            <person name="Zhang X."/>
            <person name="Yuan J."/>
            <person name="Li F."/>
            <person name="Xiang J."/>
        </authorList>
    </citation>
    <scope>NUCLEOTIDE SEQUENCE [LARGE SCALE GENOMIC DNA]</scope>
    <source>
        <tissue evidence="12">Muscle</tissue>
    </source>
</reference>
<keyword evidence="6" id="KW-0256">Endoplasmic reticulum</keyword>
<dbReference type="SUPFAM" id="SSF50978">
    <property type="entry name" value="WD40 repeat-like"/>
    <property type="match status" value="1"/>
</dbReference>
<dbReference type="GO" id="GO:0015031">
    <property type="term" value="P:protein transport"/>
    <property type="evidence" value="ECO:0007669"/>
    <property type="project" value="UniProtKB-KW"/>
</dbReference>
<evidence type="ECO:0000256" key="10">
    <source>
        <dbReference type="SAM" id="MobiDB-lite"/>
    </source>
</evidence>
<dbReference type="Pfam" id="PF00400">
    <property type="entry name" value="WD40"/>
    <property type="match status" value="2"/>
</dbReference>
<dbReference type="Pfam" id="PF12931">
    <property type="entry name" value="TPR_Sec16"/>
    <property type="match status" value="1"/>
</dbReference>
<dbReference type="GO" id="GO:0030127">
    <property type="term" value="C:COPII vesicle coat"/>
    <property type="evidence" value="ECO:0007669"/>
    <property type="project" value="TreeGrafter"/>
</dbReference>
<keyword evidence="7" id="KW-0931">ER-Golgi transport</keyword>
<dbReference type="PANTHER" id="PTHR13923:SF11">
    <property type="entry name" value="SECRETORY 31, ISOFORM D"/>
    <property type="match status" value="1"/>
</dbReference>
<evidence type="ECO:0000256" key="9">
    <source>
        <dbReference type="PROSITE-ProRule" id="PRU00221"/>
    </source>
</evidence>
<dbReference type="Proteomes" id="UP000283509">
    <property type="component" value="Unassembled WGS sequence"/>
</dbReference>
<dbReference type="GO" id="GO:0070971">
    <property type="term" value="C:endoplasmic reticulum exit site"/>
    <property type="evidence" value="ECO:0007669"/>
    <property type="project" value="TreeGrafter"/>
</dbReference>
<dbReference type="GO" id="GO:0007029">
    <property type="term" value="P:endoplasmic reticulum organization"/>
    <property type="evidence" value="ECO:0007669"/>
    <property type="project" value="TreeGrafter"/>
</dbReference>
<evidence type="ECO:0000313" key="12">
    <source>
        <dbReference type="EMBL" id="ROT75978.1"/>
    </source>
</evidence>
<evidence type="ECO:0000256" key="5">
    <source>
        <dbReference type="ARBA" id="ARBA00022737"/>
    </source>
</evidence>
<dbReference type="EMBL" id="QCYY01001705">
    <property type="protein sequence ID" value="ROT75978.1"/>
    <property type="molecule type" value="Genomic_DNA"/>
</dbReference>
<organism evidence="12 13">
    <name type="scientific">Penaeus vannamei</name>
    <name type="common">Whiteleg shrimp</name>
    <name type="synonym">Litopenaeus vannamei</name>
    <dbReference type="NCBI Taxonomy" id="6689"/>
    <lineage>
        <taxon>Eukaryota</taxon>
        <taxon>Metazoa</taxon>
        <taxon>Ecdysozoa</taxon>
        <taxon>Arthropoda</taxon>
        <taxon>Crustacea</taxon>
        <taxon>Multicrustacea</taxon>
        <taxon>Malacostraca</taxon>
        <taxon>Eumalacostraca</taxon>
        <taxon>Eucarida</taxon>
        <taxon>Decapoda</taxon>
        <taxon>Dendrobranchiata</taxon>
        <taxon>Penaeoidea</taxon>
        <taxon>Penaeidae</taxon>
        <taxon>Penaeus</taxon>
    </lineage>
</organism>
<dbReference type="OrthoDB" id="542917at2759"/>
<evidence type="ECO:0000256" key="2">
    <source>
        <dbReference type="ARBA" id="ARBA00009358"/>
    </source>
</evidence>
<comment type="subcellular location">
    <subcellularLocation>
        <location evidence="1">Endoplasmic reticulum</location>
    </subcellularLocation>
</comment>
<keyword evidence="5" id="KW-0677">Repeat</keyword>
<dbReference type="GO" id="GO:0090110">
    <property type="term" value="P:COPII-coated vesicle cargo loading"/>
    <property type="evidence" value="ECO:0007669"/>
    <property type="project" value="TreeGrafter"/>
</dbReference>
<dbReference type="GO" id="GO:0005198">
    <property type="term" value="F:structural molecule activity"/>
    <property type="evidence" value="ECO:0007669"/>
    <property type="project" value="TreeGrafter"/>
</dbReference>
<keyword evidence="4 9" id="KW-0853">WD repeat</keyword>
<dbReference type="InterPro" id="IPR024298">
    <property type="entry name" value="Sec16_Sec23-bd"/>
</dbReference>
<evidence type="ECO:0000256" key="1">
    <source>
        <dbReference type="ARBA" id="ARBA00004240"/>
    </source>
</evidence>
<dbReference type="InterPro" id="IPR040251">
    <property type="entry name" value="SEC31-like"/>
</dbReference>
<comment type="similarity">
    <text evidence="2">Belongs to the WD repeat SEC31 family.</text>
</comment>
<feature type="region of interest" description="Disordered" evidence="10">
    <location>
        <begin position="785"/>
        <end position="812"/>
    </location>
</feature>
<dbReference type="PANTHER" id="PTHR13923">
    <property type="entry name" value="SEC31-RELATED PROTEIN"/>
    <property type="match status" value="1"/>
</dbReference>
<feature type="repeat" description="WD" evidence="9">
    <location>
        <begin position="105"/>
        <end position="147"/>
    </location>
</feature>
<keyword evidence="3" id="KW-0813">Transport</keyword>
<feature type="compositionally biased region" description="Polar residues" evidence="10">
    <location>
        <begin position="789"/>
        <end position="812"/>
    </location>
</feature>
<name>A0A423THR9_PENVA</name>
<feature type="repeat" description="WD" evidence="9">
    <location>
        <begin position="242"/>
        <end position="275"/>
    </location>
</feature>
<accession>A0A423THR9</accession>
<feature type="domain" description="Sec16 Sec23-binding" evidence="11">
    <location>
        <begin position="553"/>
        <end position="600"/>
    </location>
</feature>
<dbReference type="PROSITE" id="PS50082">
    <property type="entry name" value="WD_REPEATS_2"/>
    <property type="match status" value="2"/>
</dbReference>
<dbReference type="AlphaFoldDB" id="A0A423THR9"/>
<evidence type="ECO:0000259" key="11">
    <source>
        <dbReference type="Pfam" id="PF12931"/>
    </source>
</evidence>
<reference evidence="12 13" key="2">
    <citation type="submission" date="2019-01" db="EMBL/GenBank/DDBJ databases">
        <title>The decoding of complex shrimp genome reveals the adaptation for benthos swimmer, frequently molting mechanism and breeding impact on genome.</title>
        <authorList>
            <person name="Sun Y."/>
            <person name="Gao Y."/>
            <person name="Yu Y."/>
        </authorList>
    </citation>
    <scope>NUCLEOTIDE SEQUENCE [LARGE SCALE GENOMIC DNA]</scope>
    <source>
        <tissue evidence="12">Muscle</tissue>
    </source>
</reference>
<dbReference type="PROSITE" id="PS00678">
    <property type="entry name" value="WD_REPEATS_1"/>
    <property type="match status" value="1"/>
</dbReference>
<evidence type="ECO:0000256" key="8">
    <source>
        <dbReference type="ARBA" id="ARBA00022927"/>
    </source>
</evidence>
<evidence type="ECO:0000256" key="3">
    <source>
        <dbReference type="ARBA" id="ARBA00022448"/>
    </source>
</evidence>
<evidence type="ECO:0000256" key="4">
    <source>
        <dbReference type="ARBA" id="ARBA00022574"/>
    </source>
</evidence>
<protein>
    <recommendedName>
        <fullName evidence="11">Sec16 Sec23-binding domain-containing protein</fullName>
    </recommendedName>
</protein>
<dbReference type="InterPro" id="IPR019775">
    <property type="entry name" value="WD40_repeat_CS"/>
</dbReference>
<dbReference type="InterPro" id="IPR001680">
    <property type="entry name" value="WD40_rpt"/>
</dbReference>
<dbReference type="InterPro" id="IPR036322">
    <property type="entry name" value="WD40_repeat_dom_sf"/>
</dbReference>
<dbReference type="Gene3D" id="2.130.10.10">
    <property type="entry name" value="YVTN repeat-like/Quinoprotein amine dehydrogenase"/>
    <property type="match status" value="1"/>
</dbReference>
<keyword evidence="8" id="KW-0653">Protein transport</keyword>
<comment type="caution">
    <text evidence="12">The sequence shown here is derived from an EMBL/GenBank/DDBJ whole genome shotgun (WGS) entry which is preliminary data.</text>
</comment>
<sequence>MANVAWSPASVYPLYLACGTAAQQLDASLNTNSTLNIYNANLGQANLETKLAVSVETPGRFHALDWTGDQGSGVIIGGCDNGVLYVYDANKLIANQTDHLLGSTESHHSGPIFSLSSNPLKSNLVATGSVDCDLLIWDVNNLSSPMTPGKKANLGANVTCVQFNRQAEHILASTYAGHCVIWDLKKSASIISIVDSVSRMKAKSISWNPDVATQLLLASDDDATPMAQVWDLRYANAPLKTLEGHQRGILATAWCVQDSSLLMTAAKDNKIFVWNPDCGERGSEIVCEFPSYNQWSFNLDWCKRDPSLVATSSVDGTVSVYSILGGGLPPTQADKFSAIADSFPGMEMPAVVPQGATPQPIQVKNPPKWFRRPSGANFSFGGRLVSWNKQSRAVAISQVVTEEKLVERSVQLENALSQSQLGPYCQAKAEAAAKPSDQVLWKFIGANFETAPRTHYMSLLGYNSSQVSDKVRPPAPVADGIAAEVLADKMENLGTNDGSTSSLDPSEQFEMIASAQSFDKTPELEEIEPEVETKPSKVELNVEETSGSNEGLITQALLVGDLESAVELCVKDKHFTHALTLAAHAGQELYAKTRDSVLKQVDGSLAPLIGAVVRGDLTSITTSCNLGNWKEALVAALTYCEDAQFIALAENLGERLEASNIGEYIPSAMICYVCAGSLEKFVSCWSKMQPNLSNPNELQDLVEIIMVLQRSLAAAGRPVNLSEGSTVSSLLCQYASLLAAQGALNTAVSYLNSATQGEMIELRDRLYRALGYQTGRTNQQVHNVVPQPSFRQTPTPQGYQSQPSQFTPSVQAQQRNIYGEPTAPPQAAPAPSLFTPAPHVSQPPVPNPPTFGVPPLTPMQPTMAAVPSGPPPTVVGHTGDSHLWAHTCTLHAQAHAPYSNTLPSPLPPTYP</sequence>
<proteinExistence type="inferred from homology"/>
<dbReference type="STRING" id="6689.A0A423THR9"/>
<evidence type="ECO:0000256" key="6">
    <source>
        <dbReference type="ARBA" id="ARBA00022824"/>
    </source>
</evidence>
<dbReference type="InterPro" id="IPR015943">
    <property type="entry name" value="WD40/YVTN_repeat-like_dom_sf"/>
</dbReference>
<keyword evidence="13" id="KW-1185">Reference proteome</keyword>